<evidence type="ECO:0000313" key="3">
    <source>
        <dbReference type="EMBL" id="MBB6566434.1"/>
    </source>
</evidence>
<dbReference type="Gene3D" id="2.60.40.1240">
    <property type="match status" value="1"/>
</dbReference>
<feature type="region of interest" description="Disordered" evidence="2">
    <location>
        <begin position="1"/>
        <end position="30"/>
    </location>
</feature>
<dbReference type="RefSeq" id="WP_337796755.1">
    <property type="nucleotide sequence ID" value="NZ_BAAAGT010000004.1"/>
</dbReference>
<proteinExistence type="predicted"/>
<evidence type="ECO:0000313" key="4">
    <source>
        <dbReference type="Proteomes" id="UP000553957"/>
    </source>
</evidence>
<dbReference type="AlphaFoldDB" id="A0A841SA72"/>
<evidence type="ECO:0000256" key="2">
    <source>
        <dbReference type="SAM" id="MobiDB-lite"/>
    </source>
</evidence>
<reference evidence="3 4" key="1">
    <citation type="submission" date="2020-08" db="EMBL/GenBank/DDBJ databases">
        <title>Sequencing the genomes of 1000 actinobacteria strains.</title>
        <authorList>
            <person name="Klenk H.-P."/>
        </authorList>
    </citation>
    <scope>NUCLEOTIDE SEQUENCE [LARGE SCALE GENOMIC DNA]</scope>
    <source>
        <strain evidence="3 4">DSM 15626</strain>
    </source>
</reference>
<protein>
    <submittedName>
        <fullName evidence="3">Uncharacterized protein</fullName>
    </submittedName>
</protein>
<dbReference type="InterPro" id="IPR029050">
    <property type="entry name" value="Immunoprotect_excell_Ig-like"/>
</dbReference>
<evidence type="ECO:0000256" key="1">
    <source>
        <dbReference type="ARBA" id="ARBA00022729"/>
    </source>
</evidence>
<organism evidence="3 4">
    <name type="scientific">Kribbella sandramycini</name>
    <dbReference type="NCBI Taxonomy" id="60450"/>
    <lineage>
        <taxon>Bacteria</taxon>
        <taxon>Bacillati</taxon>
        <taxon>Actinomycetota</taxon>
        <taxon>Actinomycetes</taxon>
        <taxon>Propionibacteriales</taxon>
        <taxon>Kribbellaceae</taxon>
        <taxon>Kribbella</taxon>
    </lineage>
</organism>
<sequence length="226" mass="23958">MQETGTPGRPEQERGYLPVPAEQEREELPGLADLQVRGRPVKIWAIGAGAVVLAISAAFGGLNKAEAENPPLAAGTAVNAGQFEVTVQRVVTVTDLKPLFTPEPGGALIAVVTKLKVTDDTGATPPSDLIRLIGVPGLEDDARPVGTATLDDNTQSPVLTPDAAEDVAYVFKLPKLSELPTEAKVTVQGYEHYDESLLDHHEKWLPADIVAEGTIKVTDKTKPSKS</sequence>
<dbReference type="EMBL" id="JACHKF010000001">
    <property type="protein sequence ID" value="MBB6566434.1"/>
    <property type="molecule type" value="Genomic_DNA"/>
</dbReference>
<keyword evidence="1" id="KW-0732">Signal</keyword>
<gene>
    <name evidence="3" type="ORF">HNR71_002071</name>
</gene>
<dbReference type="Proteomes" id="UP000553957">
    <property type="component" value="Unassembled WGS sequence"/>
</dbReference>
<accession>A0A841SA72</accession>
<name>A0A841SA72_9ACTN</name>
<comment type="caution">
    <text evidence="3">The sequence shown here is derived from an EMBL/GenBank/DDBJ whole genome shotgun (WGS) entry which is preliminary data.</text>
</comment>